<evidence type="ECO:0000313" key="3">
    <source>
        <dbReference type="RefSeq" id="XP_011636939.1"/>
    </source>
</evidence>
<protein>
    <submittedName>
        <fullName evidence="3">Uncharacterized protein LOC105427080</fullName>
    </submittedName>
</protein>
<name>A0A6I9WY79_9HYME</name>
<proteinExistence type="predicted"/>
<dbReference type="RefSeq" id="XP_011636939.1">
    <property type="nucleotide sequence ID" value="XM_011638637.2"/>
</dbReference>
<gene>
    <name evidence="3" type="primary">LOC105427080</name>
</gene>
<sequence length="202" mass="22923">MAVVLNGERVRRWTGSTAHFVEGNDIHARAHERAKEMRDGRRREWEREGATSERFLERASKWCGGGARGVEGRSREATPRLGRRSPARESRNDPAHLSTTASTNAGRKRENCDHISSRNKPRTNCGNKRRHNASNHFGLIYFCFSLTRDTLHKANDLPAANVGMPSILCGVEFSTMLRRIFDGCNFFELSKVDRRTISPLSR</sequence>
<dbReference type="GeneID" id="105427080"/>
<dbReference type="KEGG" id="pbar:105427080"/>
<evidence type="ECO:0000313" key="2">
    <source>
        <dbReference type="Proteomes" id="UP000504615"/>
    </source>
</evidence>
<feature type="compositionally biased region" description="Basic and acidic residues" evidence="1">
    <location>
        <begin position="107"/>
        <end position="116"/>
    </location>
</feature>
<dbReference type="AlphaFoldDB" id="A0A6I9WY79"/>
<organism evidence="2 3">
    <name type="scientific">Pogonomyrmex barbatus</name>
    <name type="common">red harvester ant</name>
    <dbReference type="NCBI Taxonomy" id="144034"/>
    <lineage>
        <taxon>Eukaryota</taxon>
        <taxon>Metazoa</taxon>
        <taxon>Ecdysozoa</taxon>
        <taxon>Arthropoda</taxon>
        <taxon>Hexapoda</taxon>
        <taxon>Insecta</taxon>
        <taxon>Pterygota</taxon>
        <taxon>Neoptera</taxon>
        <taxon>Endopterygota</taxon>
        <taxon>Hymenoptera</taxon>
        <taxon>Apocrita</taxon>
        <taxon>Aculeata</taxon>
        <taxon>Formicoidea</taxon>
        <taxon>Formicidae</taxon>
        <taxon>Myrmicinae</taxon>
        <taxon>Pogonomyrmex</taxon>
    </lineage>
</organism>
<feature type="region of interest" description="Disordered" evidence="1">
    <location>
        <begin position="66"/>
        <end position="129"/>
    </location>
</feature>
<keyword evidence="2" id="KW-1185">Reference proteome</keyword>
<feature type="compositionally biased region" description="Basic residues" evidence="1">
    <location>
        <begin position="117"/>
        <end position="129"/>
    </location>
</feature>
<dbReference type="Proteomes" id="UP000504615">
    <property type="component" value="Unplaced"/>
</dbReference>
<reference evidence="3" key="1">
    <citation type="submission" date="2025-08" db="UniProtKB">
        <authorList>
            <consortium name="RefSeq"/>
        </authorList>
    </citation>
    <scope>IDENTIFICATION</scope>
</reference>
<evidence type="ECO:0000256" key="1">
    <source>
        <dbReference type="SAM" id="MobiDB-lite"/>
    </source>
</evidence>
<accession>A0A6I9WY79</accession>